<dbReference type="EMBL" id="JABFOF010000002">
    <property type="protein sequence ID" value="KAG2405304.1"/>
    <property type="molecule type" value="Genomic_DNA"/>
</dbReference>
<dbReference type="InterPro" id="IPR052972">
    <property type="entry name" value="Sacsin_chaperone_reg"/>
</dbReference>
<dbReference type="Proteomes" id="UP000053144">
    <property type="component" value="Chromosome 3"/>
</dbReference>
<sequence>MEISSSLHFMTPKLLRTLLIRRKREFKDRNAMILTLEYCLHDLQKSLQFDCLCGLPLLPVADGSFTSIDMKGVGERVYIARGDECGLLKDSITHQLVDCAIPEEVHRKLCYIAETDGTHISFLSCQLPEKLLVKLHPVEWQHAQQVRWTPGIHCQPSEDWLQLLRNYLKSYCDDLIMFSKWPIFRVGDDSLVQLPQKLNVIRNDGWSEKMYSLLVKVICLFLRHDLLLDHPKLECFVQSATARGVLNVFLAIALEPQKIEGIFIDASEGELHELRSFILKTKWFSEEQIDDTHIEIIKHLPIFESYKSRKLVSLSSAIKWLGPTGVSEDLLNDNFLRTESETEQVNMKRYLGMKEPTKV</sequence>
<dbReference type="Proteomes" id="UP000743370">
    <property type="component" value="Unassembled WGS sequence"/>
</dbReference>
<dbReference type="AlphaFoldDB" id="A0A0L9U6R6"/>
<reference evidence="3" key="1">
    <citation type="journal article" date="2015" name="Proc. Natl. Acad. Sci. U.S.A.">
        <title>Genome sequencing of adzuki bean (Vigna angularis) provides insight into high starch and low fat accumulation and domestication.</title>
        <authorList>
            <person name="Yang K."/>
            <person name="Tian Z."/>
            <person name="Chen C."/>
            <person name="Luo L."/>
            <person name="Zhao B."/>
            <person name="Wang Z."/>
            <person name="Yu L."/>
            <person name="Li Y."/>
            <person name="Sun Y."/>
            <person name="Li W."/>
            <person name="Chen Y."/>
            <person name="Li Y."/>
            <person name="Zhang Y."/>
            <person name="Ai D."/>
            <person name="Zhao J."/>
            <person name="Shang C."/>
            <person name="Ma Y."/>
            <person name="Wu B."/>
            <person name="Wang M."/>
            <person name="Gao L."/>
            <person name="Sun D."/>
            <person name="Zhang P."/>
            <person name="Guo F."/>
            <person name="Wang W."/>
            <person name="Li Y."/>
            <person name="Wang J."/>
            <person name="Varshney R.K."/>
            <person name="Wang J."/>
            <person name="Ling H.Q."/>
            <person name="Wan P."/>
        </authorList>
    </citation>
    <scope>NUCLEOTIDE SEQUENCE</scope>
    <source>
        <strain evidence="3">cv. Jingnong 6</strain>
    </source>
</reference>
<reference evidence="1 4" key="3">
    <citation type="submission" date="2020-05" db="EMBL/GenBank/DDBJ databases">
        <title>Vigna angularis (adzuki bean) Var. LongXiaoDou No. 4 denovo assembly.</title>
        <authorList>
            <person name="Xiang H."/>
        </authorList>
    </citation>
    <scope>NUCLEOTIDE SEQUENCE [LARGE SCALE GENOMIC DNA]</scope>
    <source>
        <tissue evidence="1">Leaf</tissue>
    </source>
</reference>
<reference evidence="2" key="2">
    <citation type="submission" date="2015-02" db="EMBL/GenBank/DDBJ databases">
        <authorList>
            <person name="Chooi Y.-H."/>
        </authorList>
    </citation>
    <scope>NUCLEOTIDE SEQUENCE</scope>
    <source>
        <tissue evidence="2">Seedling</tissue>
    </source>
</reference>
<dbReference type="PANTHER" id="PTHR15600">
    <property type="entry name" value="SACSIN"/>
    <property type="match status" value="1"/>
</dbReference>
<dbReference type="PANTHER" id="PTHR15600:SF42">
    <property type="entry name" value="SACSIN"/>
    <property type="match status" value="1"/>
</dbReference>
<organism evidence="2 3">
    <name type="scientific">Phaseolus angularis</name>
    <name type="common">Azuki bean</name>
    <name type="synonym">Vigna angularis</name>
    <dbReference type="NCBI Taxonomy" id="3914"/>
    <lineage>
        <taxon>Eukaryota</taxon>
        <taxon>Viridiplantae</taxon>
        <taxon>Streptophyta</taxon>
        <taxon>Embryophyta</taxon>
        <taxon>Tracheophyta</taxon>
        <taxon>Spermatophyta</taxon>
        <taxon>Magnoliopsida</taxon>
        <taxon>eudicotyledons</taxon>
        <taxon>Gunneridae</taxon>
        <taxon>Pentapetalae</taxon>
        <taxon>rosids</taxon>
        <taxon>fabids</taxon>
        <taxon>Fabales</taxon>
        <taxon>Fabaceae</taxon>
        <taxon>Papilionoideae</taxon>
        <taxon>50 kb inversion clade</taxon>
        <taxon>NPAAA clade</taxon>
        <taxon>indigoferoid/millettioid clade</taxon>
        <taxon>Phaseoleae</taxon>
        <taxon>Vigna</taxon>
    </lineage>
</organism>
<dbReference type="GO" id="GO:0030544">
    <property type="term" value="F:Hsp70 protein binding"/>
    <property type="evidence" value="ECO:0007669"/>
    <property type="project" value="TreeGrafter"/>
</dbReference>
<evidence type="ECO:0000313" key="4">
    <source>
        <dbReference type="Proteomes" id="UP000743370"/>
    </source>
</evidence>
<evidence type="ECO:0000313" key="3">
    <source>
        <dbReference type="Proteomes" id="UP000053144"/>
    </source>
</evidence>
<evidence type="ECO:0000313" key="1">
    <source>
        <dbReference type="EMBL" id="KAG2405304.1"/>
    </source>
</evidence>
<name>A0A0L9U6R6_PHAAN</name>
<accession>A0A0L9U6R6</accession>
<dbReference type="EMBL" id="CM003373">
    <property type="protein sequence ID" value="KOM38485.1"/>
    <property type="molecule type" value="Genomic_DNA"/>
</dbReference>
<dbReference type="STRING" id="3914.A0A0L9U6R6"/>
<gene>
    <name evidence="1" type="ORF">HKW66_Vig0045590</name>
    <name evidence="2" type="ORF">LR48_Vigan03g186700</name>
</gene>
<proteinExistence type="predicted"/>
<evidence type="ECO:0000313" key="2">
    <source>
        <dbReference type="EMBL" id="KOM38485.1"/>
    </source>
</evidence>
<protein>
    <submittedName>
        <fullName evidence="2">Uncharacterized protein</fullName>
    </submittedName>
</protein>
<dbReference type="Gramene" id="KOM38485">
    <property type="protein sequence ID" value="KOM38485"/>
    <property type="gene ID" value="LR48_Vigan03g186700"/>
</dbReference>